<gene>
    <name evidence="1" type="ORF">F0919_15330</name>
</gene>
<proteinExistence type="predicted"/>
<dbReference type="RefSeq" id="WP_150033673.1">
    <property type="nucleotide sequence ID" value="NZ_VWSH01000004.1"/>
</dbReference>
<dbReference type="AlphaFoldDB" id="A0A5M6CB01"/>
<dbReference type="EMBL" id="VWSH01000004">
    <property type="protein sequence ID" value="KAA5532171.1"/>
    <property type="molecule type" value="Genomic_DNA"/>
</dbReference>
<organism evidence="1 2">
    <name type="scientific">Taibaiella lutea</name>
    <dbReference type="NCBI Taxonomy" id="2608001"/>
    <lineage>
        <taxon>Bacteria</taxon>
        <taxon>Pseudomonadati</taxon>
        <taxon>Bacteroidota</taxon>
        <taxon>Chitinophagia</taxon>
        <taxon>Chitinophagales</taxon>
        <taxon>Chitinophagaceae</taxon>
        <taxon>Taibaiella</taxon>
    </lineage>
</organism>
<dbReference type="Proteomes" id="UP000323632">
    <property type="component" value="Unassembled WGS sequence"/>
</dbReference>
<comment type="caution">
    <text evidence="1">The sequence shown here is derived from an EMBL/GenBank/DDBJ whole genome shotgun (WGS) entry which is preliminary data.</text>
</comment>
<evidence type="ECO:0000313" key="2">
    <source>
        <dbReference type="Proteomes" id="UP000323632"/>
    </source>
</evidence>
<keyword evidence="2" id="KW-1185">Reference proteome</keyword>
<dbReference type="Pfam" id="PF13289">
    <property type="entry name" value="SIR2_2"/>
    <property type="match status" value="1"/>
</dbReference>
<protein>
    <submittedName>
        <fullName evidence="1">Uncharacterized protein</fullName>
    </submittedName>
</protein>
<evidence type="ECO:0000313" key="1">
    <source>
        <dbReference type="EMBL" id="KAA5532171.1"/>
    </source>
</evidence>
<name>A0A5M6CB01_9BACT</name>
<reference evidence="1 2" key="1">
    <citation type="submission" date="2019-09" db="EMBL/GenBank/DDBJ databases">
        <title>Genome sequence and assembly of Taibaiella sp.</title>
        <authorList>
            <person name="Chhetri G."/>
        </authorList>
    </citation>
    <scope>NUCLEOTIDE SEQUENCE [LARGE SCALE GENOMIC DNA]</scope>
    <source>
        <strain evidence="1 2">KVB11</strain>
    </source>
</reference>
<accession>A0A5M6CB01</accession>
<sequence length="177" mass="20972">MADRNYASLESYYRKEERYLFLRNGINQLHQDSISWKELLNNIKSKVNINIDLDERKSNTLLFEEMAFAMNGSGRIEDNIRQLKVLLGEEAMKLKPHDRCMELVNSGIYQHFITTNYDYCIERSIDDVYEGQTGKYLKRPKYSLYRYNLIGNNKVWHIHGECNNGIKERSKVIPRLP</sequence>